<evidence type="ECO:0000256" key="4">
    <source>
        <dbReference type="ARBA" id="ARBA00022692"/>
    </source>
</evidence>
<reference evidence="11 12" key="1">
    <citation type="journal article" date="2021" name="BMC Biol.">
        <title>Horizontally acquired antibacterial genes associated with adaptive radiation of ladybird beetles.</title>
        <authorList>
            <person name="Li H.S."/>
            <person name="Tang X.F."/>
            <person name="Huang Y.H."/>
            <person name="Xu Z.Y."/>
            <person name="Chen M.L."/>
            <person name="Du X.Y."/>
            <person name="Qiu B.Y."/>
            <person name="Chen P.T."/>
            <person name="Zhang W."/>
            <person name="Slipinski A."/>
            <person name="Escalona H.E."/>
            <person name="Waterhouse R.M."/>
            <person name="Zwick A."/>
            <person name="Pang H."/>
        </authorList>
    </citation>
    <scope>NUCLEOTIDE SEQUENCE [LARGE SCALE GENOMIC DNA]</scope>
    <source>
        <strain evidence="11">SYSU2018</strain>
    </source>
</reference>
<feature type="transmembrane region" description="Helical" evidence="10">
    <location>
        <begin position="156"/>
        <end position="178"/>
    </location>
</feature>
<name>A0ABD2NDW2_9CUCU</name>
<keyword evidence="5 10" id="KW-0276">Fatty acid metabolism</keyword>
<proteinExistence type="inferred from homology"/>
<evidence type="ECO:0000256" key="5">
    <source>
        <dbReference type="ARBA" id="ARBA00022832"/>
    </source>
</evidence>
<keyword evidence="3 10" id="KW-0808">Transferase</keyword>
<dbReference type="GO" id="GO:0016020">
    <property type="term" value="C:membrane"/>
    <property type="evidence" value="ECO:0007669"/>
    <property type="project" value="UniProtKB-SubCell"/>
</dbReference>
<evidence type="ECO:0000256" key="9">
    <source>
        <dbReference type="ARBA" id="ARBA00023160"/>
    </source>
</evidence>
<evidence type="ECO:0000313" key="11">
    <source>
        <dbReference type="EMBL" id="KAL3276635.1"/>
    </source>
</evidence>
<dbReference type="PANTHER" id="PTHR11157:SF21">
    <property type="entry name" value="ELONGATION OF VERY LONG CHAIN FATTY ACIDS PROTEIN"/>
    <property type="match status" value="1"/>
</dbReference>
<evidence type="ECO:0000313" key="12">
    <source>
        <dbReference type="Proteomes" id="UP001516400"/>
    </source>
</evidence>
<dbReference type="Pfam" id="PF01151">
    <property type="entry name" value="ELO"/>
    <property type="match status" value="1"/>
</dbReference>
<dbReference type="EMBL" id="JABFTP020000103">
    <property type="protein sequence ID" value="KAL3276635.1"/>
    <property type="molecule type" value="Genomic_DNA"/>
</dbReference>
<keyword evidence="7 10" id="KW-0443">Lipid metabolism</keyword>
<feature type="transmembrane region" description="Helical" evidence="10">
    <location>
        <begin position="131"/>
        <end position="150"/>
    </location>
</feature>
<dbReference type="InterPro" id="IPR002076">
    <property type="entry name" value="ELO_fam"/>
</dbReference>
<feature type="transmembrane region" description="Helical" evidence="10">
    <location>
        <begin position="60"/>
        <end position="84"/>
    </location>
</feature>
<protein>
    <recommendedName>
        <fullName evidence="10">Elongation of very long chain fatty acids protein</fullName>
        <ecNumber evidence="10">2.3.1.199</ecNumber>
    </recommendedName>
    <alternativeName>
        <fullName evidence="10">Very-long-chain 3-oxoacyl-CoA synthase</fullName>
    </alternativeName>
</protein>
<evidence type="ECO:0000256" key="3">
    <source>
        <dbReference type="ARBA" id="ARBA00022679"/>
    </source>
</evidence>
<keyword evidence="6 10" id="KW-1133">Transmembrane helix</keyword>
<dbReference type="EC" id="2.3.1.199" evidence="10"/>
<dbReference type="GO" id="GO:0006633">
    <property type="term" value="P:fatty acid biosynthetic process"/>
    <property type="evidence" value="ECO:0007669"/>
    <property type="project" value="UniProtKB-KW"/>
</dbReference>
<comment type="subcellular location">
    <subcellularLocation>
        <location evidence="1">Membrane</location>
        <topology evidence="1">Multi-pass membrane protein</topology>
    </subcellularLocation>
</comment>
<evidence type="ECO:0000256" key="2">
    <source>
        <dbReference type="ARBA" id="ARBA00022516"/>
    </source>
</evidence>
<dbReference type="AlphaFoldDB" id="A0ABD2NDW2"/>
<dbReference type="GO" id="GO:0009922">
    <property type="term" value="F:fatty acid elongase activity"/>
    <property type="evidence" value="ECO:0007669"/>
    <property type="project" value="UniProtKB-EC"/>
</dbReference>
<evidence type="ECO:0000256" key="8">
    <source>
        <dbReference type="ARBA" id="ARBA00023136"/>
    </source>
</evidence>
<evidence type="ECO:0000256" key="6">
    <source>
        <dbReference type="ARBA" id="ARBA00022989"/>
    </source>
</evidence>
<feature type="transmembrane region" description="Helical" evidence="10">
    <location>
        <begin position="20"/>
        <end position="40"/>
    </location>
</feature>
<dbReference type="Proteomes" id="UP001516400">
    <property type="component" value="Unassembled WGS sequence"/>
</dbReference>
<evidence type="ECO:0000256" key="1">
    <source>
        <dbReference type="ARBA" id="ARBA00004141"/>
    </source>
</evidence>
<keyword evidence="8 10" id="KW-0472">Membrane</keyword>
<feature type="transmembrane region" description="Helical" evidence="10">
    <location>
        <begin position="104"/>
        <end position="124"/>
    </location>
</feature>
<gene>
    <name evidence="11" type="ORF">HHI36_012007</name>
</gene>
<sequence length="256" mass="30228">MVLGYVDFIIEKYADPRTKRYFLMSSIWHPLILIATYLVFVNRIGPWFMKNRKPFNMKNIIMIFDVAQVIANAYLVIQLVIRFPPINSNFCMEVDYKEDTHLKIAYIYFTLKVSDMLDTIFFVLKKNYAQVSFLHVYHHSLMIIFSWIAVKFVGGGLTAITGLANSFVHVVMYSYYFLSAYDVKYKNTFIKKFVTQVQIIQFLLLFLIHFPYLFISCQYPKSITGFGVIQAGYFFYLFSNFYYKTYIKPSKLGKVK</sequence>
<comment type="catalytic activity">
    <reaction evidence="10">
        <text>a very-long-chain acyl-CoA + malonyl-CoA + H(+) = a very-long-chain 3-oxoacyl-CoA + CO2 + CoA</text>
        <dbReference type="Rhea" id="RHEA:32727"/>
        <dbReference type="ChEBI" id="CHEBI:15378"/>
        <dbReference type="ChEBI" id="CHEBI:16526"/>
        <dbReference type="ChEBI" id="CHEBI:57287"/>
        <dbReference type="ChEBI" id="CHEBI:57384"/>
        <dbReference type="ChEBI" id="CHEBI:90725"/>
        <dbReference type="ChEBI" id="CHEBI:90736"/>
        <dbReference type="EC" id="2.3.1.199"/>
    </reaction>
</comment>
<comment type="caution">
    <text evidence="11">The sequence shown here is derived from an EMBL/GenBank/DDBJ whole genome shotgun (WGS) entry which is preliminary data.</text>
</comment>
<accession>A0ABD2NDW2</accession>
<dbReference type="InterPro" id="IPR030457">
    <property type="entry name" value="ELO_CS"/>
</dbReference>
<dbReference type="PANTHER" id="PTHR11157">
    <property type="entry name" value="FATTY ACID ACYL TRANSFERASE-RELATED"/>
    <property type="match status" value="1"/>
</dbReference>
<organism evidence="11 12">
    <name type="scientific">Cryptolaemus montrouzieri</name>
    <dbReference type="NCBI Taxonomy" id="559131"/>
    <lineage>
        <taxon>Eukaryota</taxon>
        <taxon>Metazoa</taxon>
        <taxon>Ecdysozoa</taxon>
        <taxon>Arthropoda</taxon>
        <taxon>Hexapoda</taxon>
        <taxon>Insecta</taxon>
        <taxon>Pterygota</taxon>
        <taxon>Neoptera</taxon>
        <taxon>Endopterygota</taxon>
        <taxon>Coleoptera</taxon>
        <taxon>Polyphaga</taxon>
        <taxon>Cucujiformia</taxon>
        <taxon>Coccinelloidea</taxon>
        <taxon>Coccinellidae</taxon>
        <taxon>Scymninae</taxon>
        <taxon>Scymnini</taxon>
        <taxon>Cryptolaemus</taxon>
    </lineage>
</organism>
<keyword evidence="4 10" id="KW-0812">Transmembrane</keyword>
<keyword evidence="9 10" id="KW-0275">Fatty acid biosynthesis</keyword>
<keyword evidence="2 10" id="KW-0444">Lipid biosynthesis</keyword>
<comment type="similarity">
    <text evidence="10">Belongs to the ELO family.</text>
</comment>
<evidence type="ECO:0000256" key="7">
    <source>
        <dbReference type="ARBA" id="ARBA00023098"/>
    </source>
</evidence>
<feature type="transmembrane region" description="Helical" evidence="10">
    <location>
        <begin position="199"/>
        <end position="216"/>
    </location>
</feature>
<feature type="transmembrane region" description="Helical" evidence="10">
    <location>
        <begin position="222"/>
        <end position="243"/>
    </location>
</feature>
<keyword evidence="12" id="KW-1185">Reference proteome</keyword>
<evidence type="ECO:0000256" key="10">
    <source>
        <dbReference type="RuleBase" id="RU361115"/>
    </source>
</evidence>
<dbReference type="PROSITE" id="PS01188">
    <property type="entry name" value="ELO"/>
    <property type="match status" value="1"/>
</dbReference>